<dbReference type="InterPro" id="IPR023313">
    <property type="entry name" value="UBQ-conjugating_AS"/>
</dbReference>
<evidence type="ECO:0000256" key="6">
    <source>
        <dbReference type="SAM" id="MobiDB-lite"/>
    </source>
</evidence>
<dbReference type="InterPro" id="IPR000608">
    <property type="entry name" value="UBC"/>
</dbReference>
<dbReference type="PANTHER" id="PTHR24067">
    <property type="entry name" value="UBIQUITIN-CONJUGATING ENZYME E2"/>
    <property type="match status" value="1"/>
</dbReference>
<evidence type="ECO:0000313" key="8">
    <source>
        <dbReference type="Ensembl" id="ENSPSNP00000030303.1"/>
    </source>
</evidence>
<reference evidence="8" key="3">
    <citation type="submission" date="2025-09" db="UniProtKB">
        <authorList>
            <consortium name="Ensembl"/>
        </authorList>
    </citation>
    <scope>IDENTIFICATION</scope>
</reference>
<dbReference type="InterPro" id="IPR016135">
    <property type="entry name" value="UBQ-conjugating_enzyme/RWD"/>
</dbReference>
<reference evidence="8" key="2">
    <citation type="submission" date="2025-08" db="UniProtKB">
        <authorList>
            <consortium name="Ensembl"/>
        </authorList>
    </citation>
    <scope>IDENTIFICATION</scope>
</reference>
<feature type="region of interest" description="Disordered" evidence="6">
    <location>
        <begin position="54"/>
        <end position="93"/>
    </location>
</feature>
<dbReference type="Pfam" id="PF00179">
    <property type="entry name" value="UQ_con"/>
    <property type="match status" value="1"/>
</dbReference>
<dbReference type="PROSITE" id="PS00183">
    <property type="entry name" value="UBC_1"/>
    <property type="match status" value="1"/>
</dbReference>
<dbReference type="SMART" id="SM00212">
    <property type="entry name" value="UBCc"/>
    <property type="match status" value="1"/>
</dbReference>
<evidence type="ECO:0000256" key="2">
    <source>
        <dbReference type="ARBA" id="ARBA00022786"/>
    </source>
</evidence>
<accession>A0A8C9EDH4</accession>
<keyword evidence="9" id="KW-1185">Reference proteome</keyword>
<proteinExistence type="inferred from homology"/>
<evidence type="ECO:0000256" key="3">
    <source>
        <dbReference type="ARBA" id="ARBA00043952"/>
    </source>
</evidence>
<feature type="domain" description="UBC core" evidence="7">
    <location>
        <begin position="1"/>
        <end position="90"/>
    </location>
</feature>
<dbReference type="InterPro" id="IPR050113">
    <property type="entry name" value="Ub_conjugating_enzyme"/>
</dbReference>
<comment type="similarity">
    <text evidence="5">Belongs to the ubiquitin-conjugating enzyme family.</text>
</comment>
<dbReference type="SUPFAM" id="SSF54495">
    <property type="entry name" value="UBC-like"/>
    <property type="match status" value="1"/>
</dbReference>
<dbReference type="GeneTree" id="ENSGT00940000156580"/>
<evidence type="ECO:0000256" key="1">
    <source>
        <dbReference type="ARBA" id="ARBA00022679"/>
    </source>
</evidence>
<keyword evidence="5" id="KW-0547">Nucleotide-binding</keyword>
<evidence type="ECO:0000256" key="4">
    <source>
        <dbReference type="PROSITE-ProRule" id="PRU10133"/>
    </source>
</evidence>
<comment type="pathway">
    <text evidence="3">Protein modification.</text>
</comment>
<keyword evidence="1" id="KW-0808">Transferase</keyword>
<name>A0A8C9EDH4_PHOSS</name>
<evidence type="ECO:0000313" key="9">
    <source>
        <dbReference type="Proteomes" id="UP000694554"/>
    </source>
</evidence>
<evidence type="ECO:0000259" key="7">
    <source>
        <dbReference type="PROSITE" id="PS50127"/>
    </source>
</evidence>
<dbReference type="Ensembl" id="ENSPSNT00000034000.1">
    <property type="protein sequence ID" value="ENSPSNP00000030303.1"/>
    <property type="gene ID" value="ENSPSNG00000021895.1"/>
</dbReference>
<sequence length="93" mass="10112">CVSASSQNEMPFLSKMLHPNVYADGSICLEILQDQWSPIHEVASLLTSIQSLLDEPNPNSPANRQAAQLYQENKQGDEKRASADSAGKKSPSV</sequence>
<dbReference type="GO" id="GO:0016740">
    <property type="term" value="F:transferase activity"/>
    <property type="evidence" value="ECO:0007669"/>
    <property type="project" value="UniProtKB-KW"/>
</dbReference>
<dbReference type="PROSITE" id="PS50127">
    <property type="entry name" value="UBC_2"/>
    <property type="match status" value="1"/>
</dbReference>
<keyword evidence="2 5" id="KW-0833">Ubl conjugation pathway</keyword>
<dbReference type="Proteomes" id="UP000694554">
    <property type="component" value="Chromosome 20"/>
</dbReference>
<organism evidence="8 9">
    <name type="scientific">Phocoena sinus</name>
    <name type="common">Vaquita</name>
    <dbReference type="NCBI Taxonomy" id="42100"/>
    <lineage>
        <taxon>Eukaryota</taxon>
        <taxon>Metazoa</taxon>
        <taxon>Chordata</taxon>
        <taxon>Craniata</taxon>
        <taxon>Vertebrata</taxon>
        <taxon>Euteleostomi</taxon>
        <taxon>Mammalia</taxon>
        <taxon>Eutheria</taxon>
        <taxon>Laurasiatheria</taxon>
        <taxon>Artiodactyla</taxon>
        <taxon>Whippomorpha</taxon>
        <taxon>Cetacea</taxon>
        <taxon>Odontoceti</taxon>
        <taxon>Phocoenidae</taxon>
        <taxon>Phocoena</taxon>
    </lineage>
</organism>
<protein>
    <recommendedName>
        <fullName evidence="7">UBC core domain-containing protein</fullName>
    </recommendedName>
</protein>
<dbReference type="AlphaFoldDB" id="A0A8C9EDH4"/>
<feature type="compositionally biased region" description="Polar residues" evidence="6">
    <location>
        <begin position="60"/>
        <end position="73"/>
    </location>
</feature>
<feature type="active site" description="Glycyl thioester intermediate" evidence="4">
    <location>
        <position position="28"/>
    </location>
</feature>
<dbReference type="Gene3D" id="3.10.110.10">
    <property type="entry name" value="Ubiquitin Conjugating Enzyme"/>
    <property type="match status" value="1"/>
</dbReference>
<evidence type="ECO:0000256" key="5">
    <source>
        <dbReference type="RuleBase" id="RU362109"/>
    </source>
</evidence>
<reference evidence="8" key="1">
    <citation type="submission" date="2019-08" db="EMBL/GenBank/DDBJ databases">
        <title>Phocoena sinus (Vaquita) genome, mPhoSin1, primary haplotype.</title>
        <authorList>
            <person name="Morin P."/>
            <person name="Mountcastle J."/>
            <person name="Fungtammasan C."/>
            <person name="Rhie A."/>
            <person name="Rojas-Bracho L."/>
            <person name="Smith C.R."/>
            <person name="Taylor B.L."/>
            <person name="Gulland F.M.D."/>
            <person name="Musser W."/>
            <person name="Houck M."/>
            <person name="Haase B."/>
            <person name="Paez S."/>
            <person name="Howe K."/>
            <person name="Torrance J."/>
            <person name="Formenti G."/>
            <person name="Phillippy A."/>
            <person name="Ryder O."/>
            <person name="Jarvis E.D."/>
            <person name="Fedrigo O."/>
        </authorList>
    </citation>
    <scope>NUCLEOTIDE SEQUENCE [LARGE SCALE GENOMIC DNA]</scope>
</reference>
<keyword evidence="5" id="KW-0067">ATP-binding</keyword>
<dbReference type="GO" id="GO:0005524">
    <property type="term" value="F:ATP binding"/>
    <property type="evidence" value="ECO:0007669"/>
    <property type="project" value="UniProtKB-UniRule"/>
</dbReference>